<feature type="transmembrane region" description="Helical" evidence="1">
    <location>
        <begin position="83"/>
        <end position="102"/>
    </location>
</feature>
<keyword evidence="1" id="KW-1133">Transmembrane helix</keyword>
<comment type="caution">
    <text evidence="2">The sequence shown here is derived from an EMBL/GenBank/DDBJ whole genome shotgun (WGS) entry which is preliminary data.</text>
</comment>
<evidence type="ECO:0000313" key="2">
    <source>
        <dbReference type="EMBL" id="KWV49408.1"/>
    </source>
</evidence>
<keyword evidence="1" id="KW-0812">Transmembrane</keyword>
<evidence type="ECO:0000256" key="1">
    <source>
        <dbReference type="SAM" id="Phobius"/>
    </source>
</evidence>
<proteinExistence type="predicted"/>
<protein>
    <submittedName>
        <fullName evidence="2">Uncharacterized protein</fullName>
    </submittedName>
</protein>
<keyword evidence="1" id="KW-0472">Membrane</keyword>
<name>A0A109JIE3_9HYPH</name>
<feature type="transmembrane region" description="Helical" evidence="1">
    <location>
        <begin position="122"/>
        <end position="145"/>
    </location>
</feature>
<dbReference type="RefSeq" id="WP_062371797.1">
    <property type="nucleotide sequence ID" value="NZ_LNCD01000091.1"/>
</dbReference>
<accession>A0A109JIE3</accession>
<dbReference type="AlphaFoldDB" id="A0A109JIE3"/>
<dbReference type="Proteomes" id="UP000068164">
    <property type="component" value="Unassembled WGS sequence"/>
</dbReference>
<dbReference type="OrthoDB" id="8369180at2"/>
<gene>
    <name evidence="2" type="ORF">AS026_10805</name>
</gene>
<keyword evidence="3" id="KW-1185">Reference proteome</keyword>
<dbReference type="EMBL" id="LNCD01000091">
    <property type="protein sequence ID" value="KWV49408.1"/>
    <property type="molecule type" value="Genomic_DNA"/>
</dbReference>
<reference evidence="2 3" key="1">
    <citation type="submission" date="2015-11" db="EMBL/GenBank/DDBJ databases">
        <title>Draft Genome Sequence of the Strain BR 10423 (Rhizobium sp.) isolated from nodules of Mimosa pudica.</title>
        <authorList>
            <person name="Barauna A.C."/>
            <person name="Zilli J.E."/>
            <person name="Simoes-Araujo J.L."/>
            <person name="Reis V.M."/>
            <person name="James E.K."/>
            <person name="Reis F.B.Jr."/>
            <person name="Rouws L.F."/>
            <person name="Passos S.R."/>
            <person name="Gois S.R."/>
        </authorList>
    </citation>
    <scope>NUCLEOTIDE SEQUENCE [LARGE SCALE GENOMIC DNA]</scope>
    <source>
        <strain evidence="2 3">BR10423</strain>
    </source>
</reference>
<feature type="transmembrane region" description="Helical" evidence="1">
    <location>
        <begin position="6"/>
        <end position="26"/>
    </location>
</feature>
<sequence length="147" mass="15647">MNSISFAEMLVVLVAVAVVMSMLLCYRSLREARDWSLTDASSEGVALTKTDTAGNAIDAAGNALAAGQVPLTVTMMKASSSRFIALVGTVAILMIYVGFGLACLHRFASGNEIPDMTKGANFFYSGLVLFAPYLINKFSSVFSIFKP</sequence>
<evidence type="ECO:0000313" key="3">
    <source>
        <dbReference type="Proteomes" id="UP000068164"/>
    </source>
</evidence>
<organism evidence="2 3">
    <name type="scientific">Rhizobium altiplani</name>
    <dbReference type="NCBI Taxonomy" id="1864509"/>
    <lineage>
        <taxon>Bacteria</taxon>
        <taxon>Pseudomonadati</taxon>
        <taxon>Pseudomonadota</taxon>
        <taxon>Alphaproteobacteria</taxon>
        <taxon>Hyphomicrobiales</taxon>
        <taxon>Rhizobiaceae</taxon>
        <taxon>Rhizobium/Agrobacterium group</taxon>
        <taxon>Rhizobium</taxon>
    </lineage>
</organism>